<protein>
    <submittedName>
        <fullName evidence="1">Uncharacterized protein</fullName>
    </submittedName>
</protein>
<keyword evidence="2" id="KW-1185">Reference proteome</keyword>
<name>A0A3G9JC99_9BACL</name>
<dbReference type="AlphaFoldDB" id="A0A3G9JC99"/>
<evidence type="ECO:0000313" key="2">
    <source>
        <dbReference type="Proteomes" id="UP000275368"/>
    </source>
</evidence>
<dbReference type="Proteomes" id="UP000275368">
    <property type="component" value="Chromosome"/>
</dbReference>
<dbReference type="Pfam" id="PF10067">
    <property type="entry name" value="DUF2306"/>
    <property type="match status" value="1"/>
</dbReference>
<organism evidence="1 2">
    <name type="scientific">Paenibacillus baekrokdamisoli</name>
    <dbReference type="NCBI Taxonomy" id="1712516"/>
    <lineage>
        <taxon>Bacteria</taxon>
        <taxon>Bacillati</taxon>
        <taxon>Bacillota</taxon>
        <taxon>Bacilli</taxon>
        <taxon>Bacillales</taxon>
        <taxon>Paenibacillaceae</taxon>
        <taxon>Paenibacillus</taxon>
    </lineage>
</organism>
<dbReference type="OrthoDB" id="195502at2"/>
<proteinExistence type="predicted"/>
<dbReference type="KEGG" id="pbk:Back11_49060"/>
<dbReference type="RefSeq" id="WP_125663177.1">
    <property type="nucleotide sequence ID" value="NZ_AP019308.1"/>
</dbReference>
<evidence type="ECO:0000313" key="1">
    <source>
        <dbReference type="EMBL" id="BBH23561.1"/>
    </source>
</evidence>
<gene>
    <name evidence="1" type="ORF">Back11_49060</name>
</gene>
<dbReference type="InterPro" id="IPR018750">
    <property type="entry name" value="DUF2306_membrane"/>
</dbReference>
<dbReference type="EMBL" id="AP019308">
    <property type="protein sequence ID" value="BBH23561.1"/>
    <property type="molecule type" value="Genomic_DNA"/>
</dbReference>
<reference evidence="1 2" key="1">
    <citation type="submission" date="2018-11" db="EMBL/GenBank/DDBJ databases">
        <title>Complete genome sequence of Paenibacillus baekrokdamisoli strain KCTC 33723.</title>
        <authorList>
            <person name="Kang S.W."/>
            <person name="Lee K.C."/>
            <person name="Kim K.K."/>
            <person name="Kim J.S."/>
            <person name="Kim D.S."/>
            <person name="Ko S.H."/>
            <person name="Yang S.H."/>
            <person name="Lee J.S."/>
        </authorList>
    </citation>
    <scope>NUCLEOTIDE SEQUENCE [LARGE SCALE GENOMIC DNA]</scope>
    <source>
        <strain evidence="1 2">KCTC 33723</strain>
    </source>
</reference>
<sequence>MNKWTKRIITLLAVLSVVFIIVGYIIVQYGFFSAKQAALVDFKLKSPDFHYKPWVYVLYIHIITASMALAIGLYQMLRNPIGKQRTVWHKRVGKLYAYSILISGVVNMYLSAYASGGWIAKLGFFTLDFLWIYTTFKSVSYARKKLIEAHRNWMYRSYALTFAGITLRIVLGPLMMLFGEFTPAYQVTAWLSWGINLIIAEWFIYRSRVKPSLTTQQKVSIQ</sequence>
<accession>A0A3G9JC99</accession>